<dbReference type="GO" id="GO:0016887">
    <property type="term" value="F:ATP hydrolysis activity"/>
    <property type="evidence" value="ECO:0007669"/>
    <property type="project" value="RHEA"/>
</dbReference>
<feature type="domain" description="DNA helicase Pif1-like DEAD-box helicase" evidence="3">
    <location>
        <begin position="916"/>
        <end position="1014"/>
    </location>
</feature>
<comment type="catalytic activity">
    <reaction evidence="1">
        <text>ATP + H2O = ADP + phosphate + H(+)</text>
        <dbReference type="Rhea" id="RHEA:13065"/>
        <dbReference type="ChEBI" id="CHEBI:15377"/>
        <dbReference type="ChEBI" id="CHEBI:15378"/>
        <dbReference type="ChEBI" id="CHEBI:30616"/>
        <dbReference type="ChEBI" id="CHEBI:43474"/>
        <dbReference type="ChEBI" id="CHEBI:456216"/>
        <dbReference type="EC" id="5.6.2.3"/>
    </reaction>
</comment>
<dbReference type="SUPFAM" id="SSF52540">
    <property type="entry name" value="P-loop containing nucleoside triphosphate hydrolases"/>
    <property type="match status" value="1"/>
</dbReference>
<keyword evidence="1" id="KW-0347">Helicase</keyword>
<dbReference type="InterPro" id="IPR049163">
    <property type="entry name" value="Pif1-like_2B_dom"/>
</dbReference>
<dbReference type="Pfam" id="PF05970">
    <property type="entry name" value="PIF1"/>
    <property type="match status" value="1"/>
</dbReference>
<keyword evidence="1" id="KW-0233">DNA recombination</keyword>
<dbReference type="FunFam" id="3.40.50.300:FF:002884">
    <property type="entry name" value="ATP-dependent DNA helicase"/>
    <property type="match status" value="1"/>
</dbReference>
<protein>
    <recommendedName>
        <fullName evidence="1">ATP-dependent DNA helicase</fullName>
        <ecNumber evidence="1">5.6.2.3</ecNumber>
    </recommendedName>
</protein>
<dbReference type="OMA" id="LIWDEAS"/>
<keyword evidence="7" id="KW-1185">Reference proteome</keyword>
<dbReference type="Pfam" id="PF14214">
    <property type="entry name" value="Helitron_like_N"/>
    <property type="match status" value="1"/>
</dbReference>
<reference evidence="6" key="2">
    <citation type="submission" date="2015-03" db="UniProtKB">
        <authorList>
            <consortium name="EnsemblPlants"/>
        </authorList>
    </citation>
    <scope>IDENTIFICATION</scope>
</reference>
<dbReference type="GO" id="GO:0006281">
    <property type="term" value="P:DNA repair"/>
    <property type="evidence" value="ECO:0007669"/>
    <property type="project" value="UniProtKB-KW"/>
</dbReference>
<dbReference type="HOGENOM" id="CLU_001324_0_2_1"/>
<dbReference type="Gramene" id="Bo2g089960.1">
    <property type="protein sequence ID" value="Bo2g089960.1"/>
    <property type="gene ID" value="Bo2g089960"/>
</dbReference>
<proteinExistence type="inferred from homology"/>
<keyword evidence="1" id="KW-0067">ATP-binding</keyword>
<keyword evidence="1" id="KW-0234">DNA repair</keyword>
<comment type="similarity">
    <text evidence="1">Belongs to the helicase family.</text>
</comment>
<organism evidence="6 7">
    <name type="scientific">Brassica oleracea var. oleracea</name>
    <dbReference type="NCBI Taxonomy" id="109376"/>
    <lineage>
        <taxon>Eukaryota</taxon>
        <taxon>Viridiplantae</taxon>
        <taxon>Streptophyta</taxon>
        <taxon>Embryophyta</taxon>
        <taxon>Tracheophyta</taxon>
        <taxon>Spermatophyta</taxon>
        <taxon>Magnoliopsida</taxon>
        <taxon>eudicotyledons</taxon>
        <taxon>Gunneridae</taxon>
        <taxon>Pentapetalae</taxon>
        <taxon>rosids</taxon>
        <taxon>malvids</taxon>
        <taxon>Brassicales</taxon>
        <taxon>Brassicaceae</taxon>
        <taxon>Brassiceae</taxon>
        <taxon>Brassica</taxon>
    </lineage>
</organism>
<keyword evidence="1" id="KW-0378">Hydrolase</keyword>
<dbReference type="InterPro" id="IPR027417">
    <property type="entry name" value="P-loop_NTPase"/>
</dbReference>
<keyword evidence="1" id="KW-0227">DNA damage</keyword>
<evidence type="ECO:0000256" key="2">
    <source>
        <dbReference type="SAM" id="MobiDB-lite"/>
    </source>
</evidence>
<evidence type="ECO:0000313" key="6">
    <source>
        <dbReference type="EnsemblPlants" id="Bo2g089960.1"/>
    </source>
</evidence>
<feature type="domain" description="DNA helicase Pif1-like 2B" evidence="5">
    <location>
        <begin position="1122"/>
        <end position="1167"/>
    </location>
</feature>
<evidence type="ECO:0000259" key="4">
    <source>
        <dbReference type="Pfam" id="PF14214"/>
    </source>
</evidence>
<comment type="cofactor">
    <cofactor evidence="1">
        <name>Mg(2+)</name>
        <dbReference type="ChEBI" id="CHEBI:18420"/>
    </cofactor>
</comment>
<dbReference type="EC" id="5.6.2.3" evidence="1"/>
<dbReference type="PANTHER" id="PTHR10492:SF90">
    <property type="entry name" value="ATP-DEPENDENT DNA HELICASE"/>
    <property type="match status" value="1"/>
</dbReference>
<dbReference type="InterPro" id="IPR025476">
    <property type="entry name" value="Helitron_helicase-like"/>
</dbReference>
<dbReference type="GO" id="GO:0006310">
    <property type="term" value="P:DNA recombination"/>
    <property type="evidence" value="ECO:0007669"/>
    <property type="project" value="UniProtKB-KW"/>
</dbReference>
<name>A0A0D3AR17_BRAOL</name>
<dbReference type="STRING" id="109376.A0A0D3AR17"/>
<dbReference type="InterPro" id="IPR010285">
    <property type="entry name" value="DNA_helicase_pif1-like_DEAD"/>
</dbReference>
<dbReference type="Pfam" id="PF21530">
    <property type="entry name" value="Pif1_2B_dom"/>
    <property type="match status" value="1"/>
</dbReference>
<keyword evidence="1" id="KW-0547">Nucleotide-binding</keyword>
<feature type="compositionally biased region" description="Basic and acidic residues" evidence="2">
    <location>
        <begin position="614"/>
        <end position="630"/>
    </location>
</feature>
<dbReference type="PANTHER" id="PTHR10492">
    <property type="match status" value="1"/>
</dbReference>
<evidence type="ECO:0000259" key="3">
    <source>
        <dbReference type="Pfam" id="PF05970"/>
    </source>
</evidence>
<dbReference type="Proteomes" id="UP000032141">
    <property type="component" value="Chromosome C2"/>
</dbReference>
<dbReference type="GO" id="GO:0000723">
    <property type="term" value="P:telomere maintenance"/>
    <property type="evidence" value="ECO:0007669"/>
    <property type="project" value="InterPro"/>
</dbReference>
<dbReference type="CDD" id="cd18809">
    <property type="entry name" value="SF1_C_RecD"/>
    <property type="match status" value="1"/>
</dbReference>
<feature type="domain" description="Helitron helicase-like" evidence="4">
    <location>
        <begin position="280"/>
        <end position="463"/>
    </location>
</feature>
<dbReference type="eggNOG" id="KOG0987">
    <property type="taxonomic scope" value="Eukaryota"/>
</dbReference>
<dbReference type="GO" id="GO:0043139">
    <property type="term" value="F:5'-3' DNA helicase activity"/>
    <property type="evidence" value="ECO:0007669"/>
    <property type="project" value="UniProtKB-EC"/>
</dbReference>
<dbReference type="EnsemblPlants" id="Bo2g089960.1">
    <property type="protein sequence ID" value="Bo2g089960.1"/>
    <property type="gene ID" value="Bo2g089960"/>
</dbReference>
<evidence type="ECO:0000256" key="1">
    <source>
        <dbReference type="RuleBase" id="RU363044"/>
    </source>
</evidence>
<evidence type="ECO:0000259" key="5">
    <source>
        <dbReference type="Pfam" id="PF21530"/>
    </source>
</evidence>
<dbReference type="GO" id="GO:0005524">
    <property type="term" value="F:ATP binding"/>
    <property type="evidence" value="ECO:0007669"/>
    <property type="project" value="UniProtKB-KW"/>
</dbReference>
<sequence length="1297" mass="149355">MGSWNVPFVMLWFGRKKKKGTRGPNRIPLFSICCQQGRVKLPPEPEAPPALKTLLLNSKHFQHDIRTYNSILAFTSLGAQIDHSVMHKTGPFTFRIHGQNAHRIGSLVPGAGQPPKFSQLYIIDTANEIKNRISTVKRTATVGELDPNIVKELIETMDTHNCLTKIFRKARDIHETDSCQEFSIRLKGKSKRDRQYDMPQTDEIAGLIVGDFTEDMGERDIIVQHRSSGLQHISDMHPLFMTLQYPTLFPYGQIGFNENIPVINTNGEPRKRGYITKREYFAHQIQTRLAEGMVIVRSKRLFHQYIVDAFTCIEQERLRWFRLNQKKIRAELYNNIQDAVMKGDTDAKTIGKRVILPSSYTGSPRYMAEKYHDAMAICRWHGNPDLFITITTNPKWEELSDHLKLYGTDDPNDRPDLESRVFKMKLDELMSDFNKGIFFPRPKAVVYTIEFQKRGLPHAHILLWLEGDFRNPTAADIDNIISAELPDKEKDPEAFGLVEQHMMHGPCGKDRLSSPCMDNGVCTKKFPRSYVPHTQVNESGYILYKRRQTGQFVSKGNIKLDNQFVVPHNLQILKKYKAHVNVEWCNKSSAIKYLFKYITKGVDRATFKVQKTPEQSERSEPKKPEQPRNEINEYIEGRYLSACESMWRIFVFDIHHNSPAVQKLPVHLPGEHMAVFDENEDLQNVEDRYLHGRTMLTEWFEMNRRYEEVRKLKYIEMLTMFVWDNSNKIYIKRQQRGSIGRIVNINPAAGDKYYLGILVSLVRGPTCYDDLYTVGEIKYDNFQEACYARGFLGTDKDWHDSMSEASQFSSPRSLRYLFVLILIYCQVSEPRKLWDHSWEYMAEDVLMRQRRLLRFPDLQLTLDELQHYTLIEIETLLQNYEKSLTEFAGMPLPNKAIMDEMKNRAMARHNQFDLAEEQKVHQELFCKLNNQQRAVYDAVIKSSLIGGKTVLLGGDFRQILPVIPQGTRQETVNAALNRSHLWNHCNIFLLTQNMCVEPEEKEFADWILQVGDGVAAGEPHSLGDCETPEDKIFLDDTVLLPRTSTPLETLCSSAFPDFANQYTDLRKLKETAILTPRNVTVDEINNFLVSRVPGPDREYLSADTFAEDEQHSEEFKMSYPLEYLNSLEFPGLPAHKLRLKVGVPVMLLRNLNQKEGLCNGTRLIVTHMGEKVIKTELLTATKKTDPILLPRIILSPLESNHPFTLKRRQFPIRVCYAMTVNKSQGQTLSNVALYLPKPVFSHGQLYVVLSRVTTPKGLKILGMSSNVEGSKTIDNIVYREAFKGLPKTTGTLTTFST</sequence>
<evidence type="ECO:0000313" key="7">
    <source>
        <dbReference type="Proteomes" id="UP000032141"/>
    </source>
</evidence>
<accession>A0A0D3AR17</accession>
<feature type="region of interest" description="Disordered" evidence="2">
    <location>
        <begin position="608"/>
        <end position="630"/>
    </location>
</feature>
<reference evidence="6 7" key="1">
    <citation type="journal article" date="2014" name="Genome Biol.">
        <title>Transcriptome and methylome profiling reveals relics of genome dominance in the mesopolyploid Brassica oleracea.</title>
        <authorList>
            <person name="Parkin I.A."/>
            <person name="Koh C."/>
            <person name="Tang H."/>
            <person name="Robinson S.J."/>
            <person name="Kagale S."/>
            <person name="Clarke W.E."/>
            <person name="Town C.D."/>
            <person name="Nixon J."/>
            <person name="Krishnakumar V."/>
            <person name="Bidwell S.L."/>
            <person name="Denoeud F."/>
            <person name="Belcram H."/>
            <person name="Links M.G."/>
            <person name="Just J."/>
            <person name="Clarke C."/>
            <person name="Bender T."/>
            <person name="Huebert T."/>
            <person name="Mason A.S."/>
            <person name="Pires J.C."/>
            <person name="Barker G."/>
            <person name="Moore J."/>
            <person name="Walley P.G."/>
            <person name="Manoli S."/>
            <person name="Batley J."/>
            <person name="Edwards D."/>
            <person name="Nelson M.N."/>
            <person name="Wang X."/>
            <person name="Paterson A.H."/>
            <person name="King G."/>
            <person name="Bancroft I."/>
            <person name="Chalhoub B."/>
            <person name="Sharpe A.G."/>
        </authorList>
    </citation>
    <scope>NUCLEOTIDE SEQUENCE</scope>
    <source>
        <strain evidence="6 7">cv. TO1000</strain>
    </source>
</reference>